<keyword evidence="1" id="KW-0175">Coiled coil</keyword>
<evidence type="ECO:0000313" key="3">
    <source>
        <dbReference type="EMBL" id="KHN78212.1"/>
    </source>
</evidence>
<proteinExistence type="predicted"/>
<feature type="coiled-coil region" evidence="1">
    <location>
        <begin position="38"/>
        <end position="168"/>
    </location>
</feature>
<feature type="region of interest" description="Disordered" evidence="2">
    <location>
        <begin position="258"/>
        <end position="277"/>
    </location>
</feature>
<gene>
    <name evidence="3" type="ORF">Tcan_06689</name>
</gene>
<evidence type="ECO:0000256" key="2">
    <source>
        <dbReference type="SAM" id="MobiDB-lite"/>
    </source>
</evidence>
<name>A0A0B2V9R2_TOXCA</name>
<evidence type="ECO:0000256" key="1">
    <source>
        <dbReference type="SAM" id="Coils"/>
    </source>
</evidence>
<evidence type="ECO:0008006" key="5">
    <source>
        <dbReference type="Google" id="ProtNLM"/>
    </source>
</evidence>
<reference evidence="3 4" key="1">
    <citation type="submission" date="2014-11" db="EMBL/GenBank/DDBJ databases">
        <title>Genetic blueprint of the zoonotic pathogen Toxocara canis.</title>
        <authorList>
            <person name="Zhu X.-Q."/>
            <person name="Korhonen P.K."/>
            <person name="Cai H."/>
            <person name="Young N.D."/>
            <person name="Nejsum P."/>
            <person name="von Samson-Himmelstjerna G."/>
            <person name="Boag P.R."/>
            <person name="Tan P."/>
            <person name="Li Q."/>
            <person name="Min J."/>
            <person name="Yang Y."/>
            <person name="Wang X."/>
            <person name="Fang X."/>
            <person name="Hall R.S."/>
            <person name="Hofmann A."/>
            <person name="Sternberg P.W."/>
            <person name="Jex A.R."/>
            <person name="Gasser R.B."/>
        </authorList>
    </citation>
    <scope>NUCLEOTIDE SEQUENCE [LARGE SCALE GENOMIC DNA]</scope>
    <source>
        <strain evidence="3">PN_DK_2014</strain>
    </source>
</reference>
<dbReference type="EMBL" id="JPKZ01002146">
    <property type="protein sequence ID" value="KHN78212.1"/>
    <property type="molecule type" value="Genomic_DNA"/>
</dbReference>
<accession>A0A0B2V9R2</accession>
<sequence>MDNVRLEQDLLNAHNEIACYVAEVENKAKWQHSLEGALRSLQLQNNSLTAELARARSTRESMASSAEALNHMEALEAKVIQLEQSHATQEQLIDELRIAETKLSMVEDTVRENESRIEQLQDSVEEWRRRFEEVSQENETLHRANEEVQNLERAINEINTEKQDYYQQLGDVMEEKRQLIASRDHLFKRLNEANAHIDMLQTKLCRTTEARTMSTMRIVEMEADIRRLNAKLASLEAQAAKSDNNDEESYAAALETENAVPKEQMEGMSSSTSSSDARLLDLEKADACKPIVQAEQTNSAEKNEGVTLEPGSTANNLADSVNEMQRTIAALTEQLRIAQDTIETASRFACI</sequence>
<dbReference type="SUPFAM" id="SSF57997">
    <property type="entry name" value="Tropomyosin"/>
    <property type="match status" value="1"/>
</dbReference>
<feature type="coiled-coil region" evidence="1">
    <location>
        <begin position="218"/>
        <end position="245"/>
    </location>
</feature>
<dbReference type="AlphaFoldDB" id="A0A0B2V9R2"/>
<evidence type="ECO:0000313" key="4">
    <source>
        <dbReference type="Proteomes" id="UP000031036"/>
    </source>
</evidence>
<comment type="caution">
    <text evidence="3">The sequence shown here is derived from an EMBL/GenBank/DDBJ whole genome shotgun (WGS) entry which is preliminary data.</text>
</comment>
<dbReference type="OrthoDB" id="5848316at2759"/>
<organism evidence="3 4">
    <name type="scientific">Toxocara canis</name>
    <name type="common">Canine roundworm</name>
    <dbReference type="NCBI Taxonomy" id="6265"/>
    <lineage>
        <taxon>Eukaryota</taxon>
        <taxon>Metazoa</taxon>
        <taxon>Ecdysozoa</taxon>
        <taxon>Nematoda</taxon>
        <taxon>Chromadorea</taxon>
        <taxon>Rhabditida</taxon>
        <taxon>Spirurina</taxon>
        <taxon>Ascaridomorpha</taxon>
        <taxon>Ascaridoidea</taxon>
        <taxon>Toxocaridae</taxon>
        <taxon>Toxocara</taxon>
    </lineage>
</organism>
<protein>
    <recommendedName>
        <fullName evidence="5">L27 domain-containing protein</fullName>
    </recommendedName>
</protein>
<keyword evidence="4" id="KW-1185">Reference proteome</keyword>
<dbReference type="Proteomes" id="UP000031036">
    <property type="component" value="Unassembled WGS sequence"/>
</dbReference>
<feature type="region of interest" description="Disordered" evidence="2">
    <location>
        <begin position="293"/>
        <end position="316"/>
    </location>
</feature>